<organism evidence="6 7">
    <name type="scientific">Lingula anatina</name>
    <name type="common">Brachiopod</name>
    <name type="synonym">Lingula unguis</name>
    <dbReference type="NCBI Taxonomy" id="7574"/>
    <lineage>
        <taxon>Eukaryota</taxon>
        <taxon>Metazoa</taxon>
        <taxon>Spiralia</taxon>
        <taxon>Lophotrochozoa</taxon>
        <taxon>Brachiopoda</taxon>
        <taxon>Linguliformea</taxon>
        <taxon>Lingulata</taxon>
        <taxon>Lingulida</taxon>
        <taxon>Linguloidea</taxon>
        <taxon>Lingulidae</taxon>
        <taxon>Lingula</taxon>
    </lineage>
</organism>
<gene>
    <name evidence="7" type="primary">LOC106152022</name>
</gene>
<keyword evidence="6" id="KW-1185">Reference proteome</keyword>
<dbReference type="SUPFAM" id="SSF56496">
    <property type="entry name" value="Fibrinogen C-terminal domain-like"/>
    <property type="match status" value="1"/>
</dbReference>
<name>A0A1S3H638_LINAN</name>
<feature type="domain" description="Fibrinogen C-terminal" evidence="5">
    <location>
        <begin position="72"/>
        <end position="121"/>
    </location>
</feature>
<dbReference type="STRING" id="7574.A0A1S3H638"/>
<keyword evidence="3" id="KW-0106">Calcium</keyword>
<evidence type="ECO:0000259" key="5">
    <source>
        <dbReference type="PROSITE" id="PS51406"/>
    </source>
</evidence>
<dbReference type="GO" id="GO:0005615">
    <property type="term" value="C:extracellular space"/>
    <property type="evidence" value="ECO:0007669"/>
    <property type="project" value="TreeGrafter"/>
</dbReference>
<keyword evidence="4" id="KW-1015">Disulfide bond</keyword>
<evidence type="ECO:0000313" key="6">
    <source>
        <dbReference type="Proteomes" id="UP000085678"/>
    </source>
</evidence>
<dbReference type="RefSeq" id="XP_013380941.1">
    <property type="nucleotide sequence ID" value="XM_013525487.1"/>
</dbReference>
<dbReference type="InParanoid" id="A0A1S3H638"/>
<dbReference type="NCBIfam" id="NF040941">
    <property type="entry name" value="GGGWT_bact"/>
    <property type="match status" value="1"/>
</dbReference>
<dbReference type="InterPro" id="IPR036056">
    <property type="entry name" value="Fibrinogen-like_C"/>
</dbReference>
<evidence type="ECO:0000256" key="2">
    <source>
        <dbReference type="ARBA" id="ARBA00022734"/>
    </source>
</evidence>
<evidence type="ECO:0000256" key="3">
    <source>
        <dbReference type="ARBA" id="ARBA00022837"/>
    </source>
</evidence>
<dbReference type="OMA" id="VETSAYY"/>
<protein>
    <submittedName>
        <fullName evidence="7">Uncharacterized protein LOC106152022</fullName>
    </submittedName>
</protein>
<dbReference type="GO" id="GO:0046872">
    <property type="term" value="F:metal ion binding"/>
    <property type="evidence" value="ECO:0007669"/>
    <property type="project" value="UniProtKB-KW"/>
</dbReference>
<dbReference type="GeneID" id="106152022"/>
<keyword evidence="2" id="KW-0430">Lectin</keyword>
<sequence length="298" mass="32332">MQDCARQRFESTEAKSVQFCTESRMCTVFSTELTSSDIEDAQVDSSCIIMRFFCDMPADRSNTDGAASNLGDSEADPGTNCTDILQSRPEAESGVYWISTGGQAFQVFCDMDSDGGGWTLVWSYNFTNFGPELTGALTPRPNWTVSEGDVPISITPPLNETDFNAVDFWLWSSIGNQQFMVKSTINNWVVCNGSSLVDFTASPLNCGIVKIVGNSSCSDIVPIQFYDLGAVNSSHPFGSKGPVLTTGIGLSIVETSAYYYFRASTVEGVCPAHDPCGTGRCDGHKPDPDMPYGNIYIR</sequence>
<dbReference type="PANTHER" id="PTHR16146:SF46">
    <property type="entry name" value="INTELECTIN-1A-RELATED"/>
    <property type="match status" value="1"/>
</dbReference>
<reference evidence="7" key="1">
    <citation type="submission" date="2025-08" db="UniProtKB">
        <authorList>
            <consortium name="RefSeq"/>
        </authorList>
    </citation>
    <scope>IDENTIFICATION</scope>
    <source>
        <tissue evidence="7">Gonads</tissue>
    </source>
</reference>
<dbReference type="PANTHER" id="PTHR16146">
    <property type="entry name" value="INTELECTIN"/>
    <property type="match status" value="1"/>
</dbReference>
<dbReference type="KEGG" id="lak:106152022"/>
<dbReference type="GO" id="GO:0070492">
    <property type="term" value="F:oligosaccharide binding"/>
    <property type="evidence" value="ECO:0007669"/>
    <property type="project" value="TreeGrafter"/>
</dbReference>
<dbReference type="Pfam" id="PF00147">
    <property type="entry name" value="Fibrinogen_C"/>
    <property type="match status" value="1"/>
</dbReference>
<proteinExistence type="predicted"/>
<accession>A0A1S3H638</accession>
<dbReference type="InterPro" id="IPR014716">
    <property type="entry name" value="Fibrinogen_a/b/g_C_1"/>
</dbReference>
<dbReference type="InterPro" id="IPR002181">
    <property type="entry name" value="Fibrinogen_a/b/g_C_dom"/>
</dbReference>
<evidence type="ECO:0000313" key="7">
    <source>
        <dbReference type="RefSeq" id="XP_013380941.1"/>
    </source>
</evidence>
<keyword evidence="1" id="KW-0479">Metal-binding</keyword>
<dbReference type="PROSITE" id="PS51406">
    <property type="entry name" value="FIBRINOGEN_C_2"/>
    <property type="match status" value="1"/>
</dbReference>
<dbReference type="AlphaFoldDB" id="A0A1S3H638"/>
<dbReference type="Gene3D" id="3.90.215.10">
    <property type="entry name" value="Gamma Fibrinogen, chain A, domain 1"/>
    <property type="match status" value="1"/>
</dbReference>
<evidence type="ECO:0000256" key="4">
    <source>
        <dbReference type="ARBA" id="ARBA00023157"/>
    </source>
</evidence>
<evidence type="ECO:0000256" key="1">
    <source>
        <dbReference type="ARBA" id="ARBA00022723"/>
    </source>
</evidence>
<dbReference type="OrthoDB" id="5971203at2759"/>
<dbReference type="Proteomes" id="UP000085678">
    <property type="component" value="Unplaced"/>
</dbReference>